<dbReference type="Proteomes" id="UP001385848">
    <property type="component" value="Unassembled WGS sequence"/>
</dbReference>
<comment type="caution">
    <text evidence="1">The sequence shown here is derived from an EMBL/GenBank/DDBJ whole genome shotgun (WGS) entry which is preliminary data.</text>
</comment>
<reference evidence="1 3" key="1">
    <citation type="submission" date="2019-09" db="EMBL/GenBank/DDBJ databases">
        <title>Draft genome sequence assemblies of isolates from the urinary tract.</title>
        <authorList>
            <person name="Mores C.R."/>
            <person name="Putonti C."/>
            <person name="Wolfe A.J."/>
        </authorList>
    </citation>
    <scope>NUCLEOTIDE SEQUENCE [LARGE SCALE GENOMIC DNA]</scope>
    <source>
        <strain evidence="1 3">UMB246</strain>
    </source>
</reference>
<protein>
    <submittedName>
        <fullName evidence="1">Uncharacterized protein</fullName>
    </submittedName>
</protein>
<dbReference type="AlphaFoldDB" id="A0A5N1IEK4"/>
<proteinExistence type="predicted"/>
<evidence type="ECO:0000313" key="2">
    <source>
        <dbReference type="EMBL" id="MEL0564464.1"/>
    </source>
</evidence>
<dbReference type="EMBL" id="VYWW01000003">
    <property type="protein sequence ID" value="KAA9324063.1"/>
    <property type="molecule type" value="Genomic_DNA"/>
</dbReference>
<dbReference type="EMBL" id="JBBVUL010000001">
    <property type="protein sequence ID" value="MEL0564464.1"/>
    <property type="molecule type" value="Genomic_DNA"/>
</dbReference>
<dbReference type="GeneID" id="31742676"/>
<reference evidence="2 4" key="2">
    <citation type="submission" date="2024-04" db="EMBL/GenBank/DDBJ databases">
        <title>Three lactobacilli isolated from voided urine samples from females with type 2 diabetes.</title>
        <authorList>
            <person name="Kula A."/>
            <person name="Stegman N."/>
            <person name="Putonti C."/>
        </authorList>
    </citation>
    <scope>NUCLEOTIDE SEQUENCE [LARGE SCALE GENOMIC DNA]</scope>
    <source>
        <strain evidence="2 4">1855</strain>
    </source>
</reference>
<evidence type="ECO:0000313" key="4">
    <source>
        <dbReference type="Proteomes" id="UP001385848"/>
    </source>
</evidence>
<dbReference type="OrthoDB" id="2303846at2"/>
<gene>
    <name evidence="2" type="ORF">AAC431_00805</name>
    <name evidence="1" type="ORF">F6H94_00890</name>
</gene>
<organism evidence="1 3">
    <name type="scientific">Lactobacillus jensenii</name>
    <dbReference type="NCBI Taxonomy" id="109790"/>
    <lineage>
        <taxon>Bacteria</taxon>
        <taxon>Bacillati</taxon>
        <taxon>Bacillota</taxon>
        <taxon>Bacilli</taxon>
        <taxon>Lactobacillales</taxon>
        <taxon>Lactobacillaceae</taxon>
        <taxon>Lactobacillus</taxon>
    </lineage>
</organism>
<dbReference type="Proteomes" id="UP000327236">
    <property type="component" value="Unassembled WGS sequence"/>
</dbReference>
<keyword evidence="4" id="KW-1185">Reference proteome</keyword>
<name>A0A5N1IEK4_LACJE</name>
<sequence>MDYESILNQLVDGELTEYKIEAKDAFAFQQALRAFGKRTYIKGRALRGGAIIYTASNSNE</sequence>
<evidence type="ECO:0000313" key="3">
    <source>
        <dbReference type="Proteomes" id="UP000327236"/>
    </source>
</evidence>
<dbReference type="RefSeq" id="WP_006585021.1">
    <property type="nucleotide sequence ID" value="NZ_CATOUV010000001.1"/>
</dbReference>
<evidence type="ECO:0000313" key="1">
    <source>
        <dbReference type="EMBL" id="KAA9324063.1"/>
    </source>
</evidence>
<dbReference type="KEGG" id="lje:BUE77_03030"/>
<accession>A0A5N1IEK4</accession>